<name>X1UER4_9ZZZZ</name>
<dbReference type="EMBL" id="BARW01016421">
    <property type="protein sequence ID" value="GAI90844.1"/>
    <property type="molecule type" value="Genomic_DNA"/>
</dbReference>
<gene>
    <name evidence="1" type="ORF">S12H4_28601</name>
</gene>
<protein>
    <submittedName>
        <fullName evidence="1">Uncharacterized protein</fullName>
    </submittedName>
</protein>
<proteinExistence type="predicted"/>
<sequence length="68" mass="7844">MKKLNKKAVNQIEALRLIDEKMNKEYIDFVSSNKSLLKVVHFDVCLAIQEGSVMGNVFFEETARLKKI</sequence>
<reference evidence="1" key="1">
    <citation type="journal article" date="2014" name="Front. Microbiol.">
        <title>High frequency of phylogenetically diverse reductive dehalogenase-homologous genes in deep subseafloor sedimentary metagenomes.</title>
        <authorList>
            <person name="Kawai M."/>
            <person name="Futagami T."/>
            <person name="Toyoda A."/>
            <person name="Takaki Y."/>
            <person name="Nishi S."/>
            <person name="Hori S."/>
            <person name="Arai W."/>
            <person name="Tsubouchi T."/>
            <person name="Morono Y."/>
            <person name="Uchiyama I."/>
            <person name="Ito T."/>
            <person name="Fujiyama A."/>
            <person name="Inagaki F."/>
            <person name="Takami H."/>
        </authorList>
    </citation>
    <scope>NUCLEOTIDE SEQUENCE</scope>
    <source>
        <strain evidence="1">Expedition CK06-06</strain>
    </source>
</reference>
<organism evidence="1">
    <name type="scientific">marine sediment metagenome</name>
    <dbReference type="NCBI Taxonomy" id="412755"/>
    <lineage>
        <taxon>unclassified sequences</taxon>
        <taxon>metagenomes</taxon>
        <taxon>ecological metagenomes</taxon>
    </lineage>
</organism>
<dbReference type="AlphaFoldDB" id="X1UER4"/>
<evidence type="ECO:0000313" key="1">
    <source>
        <dbReference type="EMBL" id="GAI90844.1"/>
    </source>
</evidence>
<comment type="caution">
    <text evidence="1">The sequence shown here is derived from an EMBL/GenBank/DDBJ whole genome shotgun (WGS) entry which is preliminary data.</text>
</comment>
<accession>X1UER4</accession>